<evidence type="ECO:0000256" key="1">
    <source>
        <dbReference type="ARBA" id="ARBA00005413"/>
    </source>
</evidence>
<dbReference type="SMART" id="SM00430">
    <property type="entry name" value="HOLI"/>
    <property type="match status" value="1"/>
</dbReference>
<feature type="region of interest" description="Disordered" evidence="12">
    <location>
        <begin position="1"/>
        <end position="41"/>
    </location>
</feature>
<dbReference type="GO" id="GO:1990239">
    <property type="term" value="F:steroid hormone binding"/>
    <property type="evidence" value="ECO:0007669"/>
    <property type="project" value="UniProtKB-ARBA"/>
</dbReference>
<evidence type="ECO:0000256" key="8">
    <source>
        <dbReference type="ARBA" id="ARBA00023125"/>
    </source>
</evidence>
<feature type="compositionally biased region" description="Low complexity" evidence="12">
    <location>
        <begin position="141"/>
        <end position="157"/>
    </location>
</feature>
<dbReference type="PRINTS" id="PR00047">
    <property type="entry name" value="STROIDFINGER"/>
</dbReference>
<evidence type="ECO:0000256" key="9">
    <source>
        <dbReference type="ARBA" id="ARBA00023163"/>
    </source>
</evidence>
<dbReference type="InterPro" id="IPR035500">
    <property type="entry name" value="NHR-like_dom_sf"/>
</dbReference>
<evidence type="ECO:0000256" key="12">
    <source>
        <dbReference type="SAM" id="MobiDB-lite"/>
    </source>
</evidence>
<dbReference type="CDD" id="cd07172">
    <property type="entry name" value="NR_DBD_GR_PR"/>
    <property type="match status" value="1"/>
</dbReference>
<evidence type="ECO:0000313" key="15">
    <source>
        <dbReference type="EMBL" id="BAB85993.1"/>
    </source>
</evidence>
<evidence type="ECO:0000256" key="10">
    <source>
        <dbReference type="ARBA" id="ARBA00023170"/>
    </source>
</evidence>
<dbReference type="InterPro" id="IPR001723">
    <property type="entry name" value="Nuclear_hrmn_rcpt"/>
</dbReference>
<dbReference type="AlphaFoldDB" id="Q8QGX5"/>
<keyword evidence="2" id="KW-0754">Steroid-binding</keyword>
<dbReference type="EMBL" id="AB028024">
    <property type="protein sequence ID" value="BAB85993.1"/>
    <property type="molecule type" value="mRNA"/>
</dbReference>
<dbReference type="Gene3D" id="3.30.50.10">
    <property type="entry name" value="Erythroid Transcription Factor GATA-1, subunit A"/>
    <property type="match status" value="1"/>
</dbReference>
<evidence type="ECO:0000259" key="14">
    <source>
        <dbReference type="PROSITE" id="PS51843"/>
    </source>
</evidence>
<dbReference type="Gene3D" id="1.10.565.10">
    <property type="entry name" value="Retinoid X Receptor"/>
    <property type="match status" value="1"/>
</dbReference>
<evidence type="ECO:0000256" key="6">
    <source>
        <dbReference type="ARBA" id="ARBA00023015"/>
    </source>
</evidence>
<keyword evidence="8" id="KW-0238">DNA-binding</keyword>
<dbReference type="InterPro" id="IPR050200">
    <property type="entry name" value="Nuclear_hormone_rcpt_NR3"/>
</dbReference>
<dbReference type="FunFam" id="1.10.565.10:FF:000004">
    <property type="entry name" value="Androgen receptor variant"/>
    <property type="match status" value="1"/>
</dbReference>
<keyword evidence="11" id="KW-0539">Nucleus</keyword>
<evidence type="ECO:0000259" key="13">
    <source>
        <dbReference type="PROSITE" id="PS51030"/>
    </source>
</evidence>
<keyword evidence="10 15" id="KW-0675">Receptor</keyword>
<dbReference type="GO" id="GO:0001046">
    <property type="term" value="F:core promoter sequence-specific DNA binding"/>
    <property type="evidence" value="ECO:0007669"/>
    <property type="project" value="UniProtKB-ARBA"/>
</dbReference>
<feature type="compositionally biased region" description="Basic and acidic residues" evidence="12">
    <location>
        <begin position="18"/>
        <end position="28"/>
    </location>
</feature>
<dbReference type="Pfam" id="PF00105">
    <property type="entry name" value="zf-C4"/>
    <property type="match status" value="1"/>
</dbReference>
<accession>Q8QGX5</accession>
<keyword evidence="6" id="KW-0805">Transcription regulation</keyword>
<evidence type="ECO:0000256" key="4">
    <source>
        <dbReference type="ARBA" id="ARBA00022771"/>
    </source>
</evidence>
<dbReference type="GO" id="GO:1990794">
    <property type="term" value="C:basolateral part of cell"/>
    <property type="evidence" value="ECO:0007669"/>
    <property type="project" value="UniProtKB-ARBA"/>
</dbReference>
<keyword evidence="3" id="KW-0479">Metal-binding</keyword>
<dbReference type="PROSITE" id="PS51843">
    <property type="entry name" value="NR_LBD"/>
    <property type="match status" value="1"/>
</dbReference>
<feature type="compositionally biased region" description="Polar residues" evidence="12">
    <location>
        <begin position="183"/>
        <end position="193"/>
    </location>
</feature>
<dbReference type="InterPro" id="IPR013088">
    <property type="entry name" value="Znf_NHR/GATA"/>
</dbReference>
<dbReference type="SUPFAM" id="SSF48508">
    <property type="entry name" value="Nuclear receptor ligand-binding domain"/>
    <property type="match status" value="1"/>
</dbReference>
<keyword evidence="7" id="KW-0446">Lipid-binding</keyword>
<keyword evidence="4" id="KW-0863">Zinc-finger</keyword>
<reference evidence="15" key="1">
    <citation type="journal article" date="2002" name="FEBS Lett.">
        <title>A novel progestogen receptor subtype in the Japanese eel, Anguilla japonica.</title>
        <authorList>
            <person name="Ikeuchi T."/>
            <person name="Todo T."/>
            <person name="Kobayashi T."/>
            <person name="Nagahama Y."/>
        </authorList>
    </citation>
    <scope>NUCLEOTIDE SEQUENCE</scope>
    <source>
        <tissue evidence="15">Testis</tissue>
    </source>
</reference>
<dbReference type="GO" id="GO:0051414">
    <property type="term" value="P:response to cortisol"/>
    <property type="evidence" value="ECO:0007669"/>
    <property type="project" value="UniProtKB-ARBA"/>
</dbReference>
<evidence type="ECO:0000256" key="3">
    <source>
        <dbReference type="ARBA" id="ARBA00022723"/>
    </source>
</evidence>
<dbReference type="InterPro" id="IPR000536">
    <property type="entry name" value="Nucl_hrmn_rcpt_lig-bd"/>
</dbReference>
<dbReference type="PANTHER" id="PTHR48092">
    <property type="entry name" value="KNIRPS-RELATED PROTEIN-RELATED"/>
    <property type="match status" value="1"/>
</dbReference>
<dbReference type="Pfam" id="PF00104">
    <property type="entry name" value="Hormone_recep"/>
    <property type="match status" value="1"/>
</dbReference>
<feature type="compositionally biased region" description="Polar residues" evidence="12">
    <location>
        <begin position="59"/>
        <end position="98"/>
    </location>
</feature>
<dbReference type="FunFam" id="3.30.50.10:FF:000139">
    <property type="entry name" value="Estrogen receptor beta a variant b"/>
    <property type="match status" value="1"/>
</dbReference>
<dbReference type="InterPro" id="IPR001628">
    <property type="entry name" value="Znf_hrmn_rcpt"/>
</dbReference>
<sequence>MDSVRKDKSGATSPTASRPRDTFMKTDNDLTEGFSDSTSNYMAGSCSTANSMYSLSGVSSTMRNSGNALSGVSSTMRNSGNVDTTRHGANSTNDTTESVAVAENAARYNDSREAGRTESKANNSPWTTSLADNEGLALPPASGSKASLSGVSSSSVGNCKFIKDEQDSSSSMEPQSPYFHPSGNITTSNSSYGTCEEDSATHHPPHMFTDYNRTTALPLIPEITEDQFSFPYPVGEVVANSCLTGYGQRSPQNSLRFKSELCKLSLPTSSPESQSWCQSTGLSEDQHFETGYLPPGEIRNICETHNSLKSHSVYMGMLSQKFCLICGDEASGCHYGVLTCGSCKVFYKRAVEGHQNYLCAGRNDCIVDKIRRKNCPACRLRKCYQAGMTLGGRKMKKLSALKVLGLTQSLAVRSPLGASYEGQALATLPSMPMVRELQFTPQILSILENIEPETVYSGYDATQPETPHLLLNSLNGLCERQLLWIVRWSKSLPGFRSLHINDQMTLIQYSWMSLMVFSLGWRSFQNVTREFLYFAPDLILGEEKMRNSPISDLCMAMQIIPQAFDNLQVTKEEFLCMKVLLLLNTVPLEGLRSQAQFDEMRHGYIRELTKAIQLTERGVMASSQRFYHLTKLMDAMHEIVRKVNLYCLSTFIQAEAMQVEFPEMMSEVITSQLPKVLAGMVRPLLFHKK</sequence>
<comment type="similarity">
    <text evidence="1">Belongs to the nuclear hormone receptor family. NR3 subfamily.</text>
</comment>
<dbReference type="GO" id="GO:0031963">
    <property type="term" value="F:nuclear cortisol receptor activity"/>
    <property type="evidence" value="ECO:0007669"/>
    <property type="project" value="UniProtKB-ARBA"/>
</dbReference>
<dbReference type="PRINTS" id="PR00398">
    <property type="entry name" value="STRDHORMONER"/>
</dbReference>
<dbReference type="PROSITE" id="PS51030">
    <property type="entry name" value="NUCLEAR_REC_DBD_2"/>
    <property type="match status" value="1"/>
</dbReference>
<feature type="domain" description="Nuclear receptor" evidence="13">
    <location>
        <begin position="320"/>
        <end position="395"/>
    </location>
</feature>
<organism evidence="15">
    <name type="scientific">Anguilla japonica</name>
    <name type="common">Japanese eel</name>
    <dbReference type="NCBI Taxonomy" id="7937"/>
    <lineage>
        <taxon>Eukaryota</taxon>
        <taxon>Metazoa</taxon>
        <taxon>Chordata</taxon>
        <taxon>Craniata</taxon>
        <taxon>Vertebrata</taxon>
        <taxon>Euteleostomi</taxon>
        <taxon>Actinopterygii</taxon>
        <taxon>Neopterygii</taxon>
        <taxon>Teleostei</taxon>
        <taxon>Anguilliformes</taxon>
        <taxon>Anguillidae</taxon>
        <taxon>Anguilla</taxon>
    </lineage>
</organism>
<feature type="domain" description="NR LBD" evidence="14">
    <location>
        <begin position="435"/>
        <end position="669"/>
    </location>
</feature>
<keyword evidence="9" id="KW-0804">Transcription</keyword>
<evidence type="ECO:0000256" key="5">
    <source>
        <dbReference type="ARBA" id="ARBA00022833"/>
    </source>
</evidence>
<name>Q8QGX5_ANGJA</name>
<dbReference type="SUPFAM" id="SSF57716">
    <property type="entry name" value="Glucocorticoid receptor-like (DNA-binding domain)"/>
    <property type="match status" value="1"/>
</dbReference>
<evidence type="ECO:0000256" key="2">
    <source>
        <dbReference type="ARBA" id="ARBA00022665"/>
    </source>
</evidence>
<evidence type="ECO:0000256" key="7">
    <source>
        <dbReference type="ARBA" id="ARBA00023121"/>
    </source>
</evidence>
<feature type="compositionally biased region" description="Basic and acidic residues" evidence="12">
    <location>
        <begin position="109"/>
        <end position="119"/>
    </location>
</feature>
<protein>
    <submittedName>
        <fullName evidence="15">Progestogen receptor type 2</fullName>
    </submittedName>
</protein>
<keyword evidence="5" id="KW-0862">Zinc</keyword>
<proteinExistence type="evidence at transcript level"/>
<feature type="region of interest" description="Disordered" evidence="12">
    <location>
        <begin position="59"/>
        <end position="206"/>
    </location>
</feature>
<evidence type="ECO:0000256" key="11">
    <source>
        <dbReference type="ARBA" id="ARBA00023242"/>
    </source>
</evidence>
<feature type="compositionally biased region" description="Polar residues" evidence="12">
    <location>
        <begin position="120"/>
        <end position="131"/>
    </location>
</feature>
<dbReference type="GO" id="GO:0008270">
    <property type="term" value="F:zinc ion binding"/>
    <property type="evidence" value="ECO:0007669"/>
    <property type="project" value="UniProtKB-KW"/>
</dbReference>
<dbReference type="GO" id="GO:0010628">
    <property type="term" value="P:positive regulation of gene expression"/>
    <property type="evidence" value="ECO:0007669"/>
    <property type="project" value="UniProtKB-ARBA"/>
</dbReference>
<dbReference type="SMART" id="SM00399">
    <property type="entry name" value="ZnF_C4"/>
    <property type="match status" value="1"/>
</dbReference>